<proteinExistence type="inferred from homology"/>
<comment type="function">
    <text evidence="6">Necessary for the splicing of pre-mRNA. Has a role in the recognition of the branch site (5'-UACUAAC-3'), the pyrimidine tract and the 3'-splice site at the 3'-end of introns.</text>
</comment>
<dbReference type="SMART" id="SM00322">
    <property type="entry name" value="KH"/>
    <property type="match status" value="1"/>
</dbReference>
<dbReference type="Pfam" id="PF22675">
    <property type="entry name" value="KH-I_KHDC4-BBP"/>
    <property type="match status" value="1"/>
</dbReference>
<feature type="region of interest" description="Disordered" evidence="7">
    <location>
        <begin position="40"/>
        <end position="199"/>
    </location>
</feature>
<keyword evidence="6" id="KW-0507">mRNA processing</keyword>
<dbReference type="Gene3D" id="6.10.140.1790">
    <property type="match status" value="1"/>
</dbReference>
<dbReference type="GO" id="GO:0003729">
    <property type="term" value="F:mRNA binding"/>
    <property type="evidence" value="ECO:0007669"/>
    <property type="project" value="TreeGrafter"/>
</dbReference>
<feature type="compositionally biased region" description="Basic and acidic residues" evidence="7">
    <location>
        <begin position="82"/>
        <end position="91"/>
    </location>
</feature>
<evidence type="ECO:0000256" key="6">
    <source>
        <dbReference type="RuleBase" id="RU367126"/>
    </source>
</evidence>
<evidence type="ECO:0000259" key="8">
    <source>
        <dbReference type="SMART" id="SM00322"/>
    </source>
</evidence>
<dbReference type="GO" id="GO:0048024">
    <property type="term" value="P:regulation of mRNA splicing, via spliceosome"/>
    <property type="evidence" value="ECO:0007669"/>
    <property type="project" value="TreeGrafter"/>
</dbReference>
<dbReference type="GO" id="GO:0000398">
    <property type="term" value="P:mRNA splicing, via spliceosome"/>
    <property type="evidence" value="ECO:0007669"/>
    <property type="project" value="UniProtKB-UniRule"/>
</dbReference>
<accession>A0AAW2CBS1</accession>
<dbReference type="InterPro" id="IPR047086">
    <property type="entry name" value="SF1-HH_sf"/>
</dbReference>
<evidence type="ECO:0000256" key="5">
    <source>
        <dbReference type="PROSITE-ProRule" id="PRU00117"/>
    </source>
</evidence>
<evidence type="ECO:0000256" key="3">
    <source>
        <dbReference type="ARBA" id="ARBA00022833"/>
    </source>
</evidence>
<feature type="compositionally biased region" description="Basic and acidic residues" evidence="7">
    <location>
        <begin position="10"/>
        <end position="23"/>
    </location>
</feature>
<keyword evidence="3 6" id="KW-0862">Zinc</keyword>
<dbReference type="GO" id="GO:0005681">
    <property type="term" value="C:spliceosomal complex"/>
    <property type="evidence" value="ECO:0007669"/>
    <property type="project" value="UniProtKB-KW"/>
</dbReference>
<evidence type="ECO:0000256" key="1">
    <source>
        <dbReference type="ARBA" id="ARBA00022723"/>
    </source>
</evidence>
<dbReference type="Gene3D" id="3.30.1370.10">
    <property type="entry name" value="K Homology domain, type 1"/>
    <property type="match status" value="1"/>
</dbReference>
<feature type="compositionally biased region" description="Acidic residues" evidence="7">
    <location>
        <begin position="50"/>
        <end position="80"/>
    </location>
</feature>
<keyword evidence="2 6" id="KW-0863">Zinc-finger</keyword>
<keyword evidence="10" id="KW-1185">Reference proteome</keyword>
<keyword evidence="6" id="KW-0539">Nucleus</keyword>
<comment type="subcellular location">
    <subcellularLocation>
        <location evidence="6">Nucleus</location>
    </subcellularLocation>
</comment>
<protein>
    <recommendedName>
        <fullName evidence="6">Branchpoint-bridging protein</fullName>
    </recommendedName>
</protein>
<dbReference type="PROSITE" id="PS50084">
    <property type="entry name" value="KH_TYPE_1"/>
    <property type="match status" value="1"/>
</dbReference>
<comment type="similarity">
    <text evidence="6">Belongs to the BBP/SF1 family.</text>
</comment>
<keyword evidence="6" id="KW-0747">Spliceosome</keyword>
<dbReference type="InterPro" id="IPR055256">
    <property type="entry name" value="KH_1_KHDC4/BBP-like"/>
</dbReference>
<evidence type="ECO:0000256" key="7">
    <source>
        <dbReference type="SAM" id="MobiDB-lite"/>
    </source>
</evidence>
<evidence type="ECO:0000256" key="2">
    <source>
        <dbReference type="ARBA" id="ARBA00022771"/>
    </source>
</evidence>
<feature type="compositionally biased region" description="Basic and acidic residues" evidence="7">
    <location>
        <begin position="188"/>
        <end position="197"/>
    </location>
</feature>
<dbReference type="InterPro" id="IPR032570">
    <property type="entry name" value="SF1-HH"/>
</dbReference>
<dbReference type="Proteomes" id="UP001459277">
    <property type="component" value="Unassembled WGS sequence"/>
</dbReference>
<feature type="compositionally biased region" description="Polar residues" evidence="7">
    <location>
        <begin position="217"/>
        <end position="230"/>
    </location>
</feature>
<feature type="compositionally biased region" description="Polar residues" evidence="7">
    <location>
        <begin position="174"/>
        <end position="184"/>
    </location>
</feature>
<feature type="region of interest" description="Disordered" evidence="7">
    <location>
        <begin position="1"/>
        <end position="28"/>
    </location>
</feature>
<dbReference type="InterPro" id="IPR036612">
    <property type="entry name" value="KH_dom_type_1_sf"/>
</dbReference>
<gene>
    <name evidence="9" type="ORF">SO802_024168</name>
</gene>
<keyword evidence="4 5" id="KW-0694">RNA-binding</keyword>
<feature type="region of interest" description="Disordered" evidence="7">
    <location>
        <begin position="214"/>
        <end position="252"/>
    </location>
</feature>
<feature type="compositionally biased region" description="Polar residues" evidence="7">
    <location>
        <begin position="128"/>
        <end position="137"/>
    </location>
</feature>
<dbReference type="AlphaFoldDB" id="A0AAW2CBS1"/>
<comment type="caution">
    <text evidence="9">The sequence shown here is derived from an EMBL/GenBank/DDBJ whole genome shotgun (WGS) entry which is preliminary data.</text>
</comment>
<evidence type="ECO:0000313" key="10">
    <source>
        <dbReference type="Proteomes" id="UP001459277"/>
    </source>
</evidence>
<dbReference type="GO" id="GO:0045131">
    <property type="term" value="F:pre-mRNA branch point binding"/>
    <property type="evidence" value="ECO:0007669"/>
    <property type="project" value="UniProtKB-UniRule"/>
</dbReference>
<dbReference type="PANTHER" id="PTHR11208:SF45">
    <property type="entry name" value="SPLICING FACTOR 1"/>
    <property type="match status" value="1"/>
</dbReference>
<sequence>MRNQKFSRVSRNDIKEKRSEEKAVSVSAVGKCLPQSSSYRNYIANKPFVEELEEEPSEVEEDPEEEPSEVEEDPEEESSEEVGNKLEKEPSDDLEEDPEEDPIEELEEEASEVLLGQIEEPSECDAQSFFNRNNNGSEELVEDPPEVSLSECLLGTGPNSSYKKKRSPDALTGESVSLQRYQSQKKYRQGESLKPESESWYAAHLHGHSRLAMTLNDKGSSEQQEGTWSSGKRRRSRWDKVDNDQANKGNKTKWISDDSQLKQIGPLQLPYFRKELVAGSELESEIQELKVELVDISRKLQTSELHDDRPMEERSPSPEPVYDYFGIRINTRQERLRQKLLQKRQHIISTLIQKNPTLQQPLEYKSSKLFKKLYIPVKEYPTYNFIGPIIGPLGNTHKRMEKETGAKIRLRGKDITTDPQKNDEDLHVYIEANNQKSLDAAVGMIEKLLKPIDEGMNEHKRGQLEELATLKANMCRVCHDHGHQYFACPQWKSTFKMHGNVLRSEGLDFAPPPGLSSLSDLPGCSGLHSSSNSSNQIQSTSGGLIAQFPVSQAFTWCIEYDGLCLIFNSLLKCSNWSLLKGTGQPGQHEGMQWFTNSCQQFIATIFENPVNWQGGSTKREHIKQAYYFWHTQPKIEAEKQADHITRY</sequence>
<dbReference type="EMBL" id="JAZDWU010000008">
    <property type="protein sequence ID" value="KAK9994465.1"/>
    <property type="molecule type" value="Genomic_DNA"/>
</dbReference>
<keyword evidence="1 6" id="KW-0479">Metal-binding</keyword>
<dbReference type="GO" id="GO:0008270">
    <property type="term" value="F:zinc ion binding"/>
    <property type="evidence" value="ECO:0007669"/>
    <property type="project" value="UniProtKB-UniRule"/>
</dbReference>
<evidence type="ECO:0000256" key="4">
    <source>
        <dbReference type="ARBA" id="ARBA00022884"/>
    </source>
</evidence>
<dbReference type="InterPro" id="IPR004087">
    <property type="entry name" value="KH_dom"/>
</dbReference>
<evidence type="ECO:0000313" key="9">
    <source>
        <dbReference type="EMBL" id="KAK9994465.1"/>
    </source>
</evidence>
<organism evidence="9 10">
    <name type="scientific">Lithocarpus litseifolius</name>
    <dbReference type="NCBI Taxonomy" id="425828"/>
    <lineage>
        <taxon>Eukaryota</taxon>
        <taxon>Viridiplantae</taxon>
        <taxon>Streptophyta</taxon>
        <taxon>Embryophyta</taxon>
        <taxon>Tracheophyta</taxon>
        <taxon>Spermatophyta</taxon>
        <taxon>Magnoliopsida</taxon>
        <taxon>eudicotyledons</taxon>
        <taxon>Gunneridae</taxon>
        <taxon>Pentapetalae</taxon>
        <taxon>rosids</taxon>
        <taxon>fabids</taxon>
        <taxon>Fagales</taxon>
        <taxon>Fagaceae</taxon>
        <taxon>Lithocarpus</taxon>
    </lineage>
</organism>
<name>A0AAW2CBS1_9ROSI</name>
<reference evidence="9 10" key="1">
    <citation type="submission" date="2024-01" db="EMBL/GenBank/DDBJ databases">
        <title>A telomere-to-telomere, gap-free genome of sweet tea (Lithocarpus litseifolius).</title>
        <authorList>
            <person name="Zhou J."/>
        </authorList>
    </citation>
    <scope>NUCLEOTIDE SEQUENCE [LARGE SCALE GENOMIC DNA]</scope>
    <source>
        <strain evidence="9">Zhou-2022a</strain>
        <tissue evidence="9">Leaf</tissue>
    </source>
</reference>
<dbReference type="PANTHER" id="PTHR11208">
    <property type="entry name" value="RNA-BINDING PROTEIN RELATED"/>
    <property type="match status" value="1"/>
</dbReference>
<dbReference type="InterPro" id="IPR045071">
    <property type="entry name" value="BBP-like"/>
</dbReference>
<keyword evidence="6" id="KW-0508">mRNA splicing</keyword>
<feature type="compositionally biased region" description="Acidic residues" evidence="7">
    <location>
        <begin position="92"/>
        <end position="111"/>
    </location>
</feature>
<dbReference type="SUPFAM" id="SSF54791">
    <property type="entry name" value="Eukaryotic type KH-domain (KH-domain type I)"/>
    <property type="match status" value="1"/>
</dbReference>
<feature type="domain" description="K Homology" evidence="8">
    <location>
        <begin position="367"/>
        <end position="450"/>
    </location>
</feature>
<dbReference type="Pfam" id="PF16275">
    <property type="entry name" value="SF1-HH"/>
    <property type="match status" value="1"/>
</dbReference>